<dbReference type="EMBL" id="JACYWE010000008">
    <property type="protein sequence ID" value="MBD8507501.1"/>
    <property type="molecule type" value="Genomic_DNA"/>
</dbReference>
<comment type="caution">
    <text evidence="1">The sequence shown here is derived from an EMBL/GenBank/DDBJ whole genome shotgun (WGS) entry which is preliminary data.</text>
</comment>
<protein>
    <submittedName>
        <fullName evidence="1">Uncharacterized protein</fullName>
    </submittedName>
</protein>
<dbReference type="AlphaFoldDB" id="A0A927PNB3"/>
<organism evidence="1 2">
    <name type="scientific">Lolliginicoccus lacisalsi</name>
    <dbReference type="NCBI Taxonomy" id="2742202"/>
    <lineage>
        <taxon>Bacteria</taxon>
        <taxon>Bacillati</taxon>
        <taxon>Actinomycetota</taxon>
        <taxon>Actinomycetes</taxon>
        <taxon>Mycobacteriales</taxon>
        <taxon>Hoyosellaceae</taxon>
        <taxon>Lolliginicoccus</taxon>
    </lineage>
</organism>
<accession>A0A927PNB3</accession>
<reference evidence="1" key="1">
    <citation type="submission" date="2020-09" db="EMBL/GenBank/DDBJ databases">
        <title>Hoyosella lacisalsi sp. nov., a halotolerant actinobacterium isolated from soil of Lake Gudzhirganskoe.</title>
        <authorList>
            <person name="Yang Q."/>
            <person name="Guo P.Y."/>
            <person name="Liu S.W."/>
            <person name="Li F.N."/>
            <person name="Sun C.H."/>
        </authorList>
    </citation>
    <scope>NUCLEOTIDE SEQUENCE</scope>
    <source>
        <strain evidence="1">G463</strain>
    </source>
</reference>
<gene>
    <name evidence="1" type="ORF">HT102_13515</name>
</gene>
<proteinExistence type="predicted"/>
<dbReference type="Proteomes" id="UP000642993">
    <property type="component" value="Unassembled WGS sequence"/>
</dbReference>
<evidence type="ECO:0000313" key="1">
    <source>
        <dbReference type="EMBL" id="MBD8507501.1"/>
    </source>
</evidence>
<dbReference type="RefSeq" id="WP_192039954.1">
    <property type="nucleotide sequence ID" value="NZ_JACYWE010000008.1"/>
</dbReference>
<name>A0A927PNB3_9ACTN</name>
<sequence length="349" mass="38704">MATPEATPSSSSPDLLVEAFARYVTEQVTGDRFVELVHQEVDHALDAAARLTLGDVMTAEQVTGVALKYASEWRIEGAIPELSGEIARRVHARTLVTDDAPISDVVDDEHFAGLAEKVTSLPAFRRLLEEIVGSPVTARWVSFLLYRSAAGKLQRQHDAVRAVPGLGLLLEVTERISSRIVPRAGHSLEIAIRELAERTAQRLISRQNVDGALTDNEPLVEAILELWDEHSSDPVGSVIAAVNPDDIEDFLILGFEFWRDFRQTTHFRNIVSEGVEYFFEKYSPVTLAELLDEVGVSRDDMIEEALRFAPPILELTATNGMLTSIVERLFGPFAHSDEVQALLRERPQA</sequence>
<evidence type="ECO:0000313" key="2">
    <source>
        <dbReference type="Proteomes" id="UP000642993"/>
    </source>
</evidence>
<keyword evidence="2" id="KW-1185">Reference proteome</keyword>